<proteinExistence type="predicted"/>
<feature type="transmembrane region" description="Helical" evidence="1">
    <location>
        <begin position="224"/>
        <end position="245"/>
    </location>
</feature>
<keyword evidence="1" id="KW-0472">Membrane</keyword>
<organism evidence="3 4">
    <name type="scientific">Diploscapter pachys</name>
    <dbReference type="NCBI Taxonomy" id="2018661"/>
    <lineage>
        <taxon>Eukaryota</taxon>
        <taxon>Metazoa</taxon>
        <taxon>Ecdysozoa</taxon>
        <taxon>Nematoda</taxon>
        <taxon>Chromadorea</taxon>
        <taxon>Rhabditida</taxon>
        <taxon>Rhabditina</taxon>
        <taxon>Rhabditomorpha</taxon>
        <taxon>Rhabditoidea</taxon>
        <taxon>Rhabditidae</taxon>
        <taxon>Diploscapter</taxon>
    </lineage>
</organism>
<feature type="signal peptide" evidence="2">
    <location>
        <begin position="1"/>
        <end position="19"/>
    </location>
</feature>
<sequence length="426" mass="47823">MRSAKILVVGILLIGLTTAEVNKNPWTPGQYPDVRGPTVDQCLAVLPKSKNKLFICDPDRVLNNSQAMHLNQQLHTLATQTPCHCQRRSQCTTGLAGTDSEDFHGFIVSVAIVKNLQMQMHSPSEAQQTERAEFFTRTLEGRWALGDCGNSVIIFVWEHYKKMIIWPARLAEKYITVEERKNILGKVNGLVQTDKWHEAISQVIEEVKKELNGMPQEKVDTGTLSFMASVLAAVFLTLFITSSGFRISEMTSKLNTVEFEDLRMQTTSDQDEFELDLDHLKIDPSGSSFQDYLPGSPNTSGYLTTSSVMSNSESEQTDEIHEDDLNSTTIHLSADCFTTPVKKYRKRSLGKRSDEEFISSEGVSLGLSPPLLKKRYIKNEKDAVICPVLTAPRAPARLQNLIEAKFDQHFPLKPIKLIDIFEDGKI</sequence>
<dbReference type="InterPro" id="IPR033438">
    <property type="entry name" value="MOLO1"/>
</dbReference>
<reference evidence="3 4" key="1">
    <citation type="journal article" date="2017" name="Curr. Biol.">
        <title>Genome architecture and evolution of a unichromosomal asexual nematode.</title>
        <authorList>
            <person name="Fradin H."/>
            <person name="Zegar C."/>
            <person name="Gutwein M."/>
            <person name="Lucas J."/>
            <person name="Kovtun M."/>
            <person name="Corcoran D."/>
            <person name="Baugh L.R."/>
            <person name="Kiontke K."/>
            <person name="Gunsalus K."/>
            <person name="Fitch D.H."/>
            <person name="Piano F."/>
        </authorList>
    </citation>
    <scope>NUCLEOTIDE SEQUENCE [LARGE SCALE GENOMIC DNA]</scope>
    <source>
        <strain evidence="3">PF1309</strain>
    </source>
</reference>
<keyword evidence="4" id="KW-1185">Reference proteome</keyword>
<keyword evidence="1" id="KW-1133">Transmembrane helix</keyword>
<dbReference type="PANTHER" id="PTHR33748:SF4">
    <property type="entry name" value="MOLO-1"/>
    <property type="match status" value="1"/>
</dbReference>
<dbReference type="Gene3D" id="3.10.310.50">
    <property type="match status" value="1"/>
</dbReference>
<dbReference type="OrthoDB" id="8062037at2759"/>
<protein>
    <submittedName>
        <fullName evidence="3">Uncharacterized protein</fullName>
    </submittedName>
</protein>
<gene>
    <name evidence="3" type="ORF">WR25_04688</name>
</gene>
<keyword evidence="2" id="KW-0732">Signal</keyword>
<name>A0A2A2J6J3_9BILA</name>
<accession>A0A2A2J6J3</accession>
<evidence type="ECO:0000256" key="2">
    <source>
        <dbReference type="SAM" id="SignalP"/>
    </source>
</evidence>
<dbReference type="Proteomes" id="UP000218231">
    <property type="component" value="Unassembled WGS sequence"/>
</dbReference>
<dbReference type="Pfam" id="PF17175">
    <property type="entry name" value="MOLO1"/>
    <property type="match status" value="1"/>
</dbReference>
<evidence type="ECO:0000256" key="1">
    <source>
        <dbReference type="SAM" id="Phobius"/>
    </source>
</evidence>
<dbReference type="GO" id="GO:0005892">
    <property type="term" value="C:acetylcholine-gated channel complex"/>
    <property type="evidence" value="ECO:0007669"/>
    <property type="project" value="InterPro"/>
</dbReference>
<dbReference type="PANTHER" id="PTHR33748">
    <property type="entry name" value="PROTEIN CBG04600"/>
    <property type="match status" value="1"/>
</dbReference>
<feature type="chain" id="PRO_5012155085" evidence="2">
    <location>
        <begin position="20"/>
        <end position="426"/>
    </location>
</feature>
<evidence type="ECO:0000313" key="3">
    <source>
        <dbReference type="EMBL" id="PAV57255.1"/>
    </source>
</evidence>
<comment type="caution">
    <text evidence="3">The sequence shown here is derived from an EMBL/GenBank/DDBJ whole genome shotgun (WGS) entry which is preliminary data.</text>
</comment>
<dbReference type="AlphaFoldDB" id="A0A2A2J6J3"/>
<dbReference type="EMBL" id="LIAE01010648">
    <property type="protein sequence ID" value="PAV57255.1"/>
    <property type="molecule type" value="Genomic_DNA"/>
</dbReference>
<keyword evidence="1" id="KW-0812">Transmembrane</keyword>
<evidence type="ECO:0000313" key="4">
    <source>
        <dbReference type="Proteomes" id="UP000218231"/>
    </source>
</evidence>
<dbReference type="STRING" id="2018661.A0A2A2J6J3"/>